<dbReference type="AlphaFoldDB" id="A0A5J9T0B5"/>
<dbReference type="PIRSF" id="PIRSF036417">
    <property type="entry name" value="3-ktacl-CoA_syn"/>
    <property type="match status" value="1"/>
</dbReference>
<evidence type="ECO:0000313" key="8">
    <source>
        <dbReference type="EMBL" id="TVU04684.1"/>
    </source>
</evidence>
<dbReference type="GO" id="GO:0009922">
    <property type="term" value="F:fatty acid elongase activity"/>
    <property type="evidence" value="ECO:0007669"/>
    <property type="project" value="UniProtKB-EC"/>
</dbReference>
<comment type="similarity">
    <text evidence="1">Belongs to the thiolase-like superfamily. Chalcone/stilbene synthases family.</text>
</comment>
<reference evidence="8 9" key="1">
    <citation type="journal article" date="2019" name="Sci. Rep.">
        <title>A high-quality genome of Eragrostis curvula grass provides insights into Poaceae evolution and supports new strategies to enhance forage quality.</title>
        <authorList>
            <person name="Carballo J."/>
            <person name="Santos B.A.C.M."/>
            <person name="Zappacosta D."/>
            <person name="Garbus I."/>
            <person name="Selva J.P."/>
            <person name="Gallo C.A."/>
            <person name="Diaz A."/>
            <person name="Albertini E."/>
            <person name="Caccamo M."/>
            <person name="Echenique V."/>
        </authorList>
    </citation>
    <scope>NUCLEOTIDE SEQUENCE [LARGE SCALE GENOMIC DNA]</scope>
    <source>
        <strain evidence="9">cv. Victoria</strain>
        <tissue evidence="8">Leaf</tissue>
    </source>
</reference>
<feature type="transmembrane region" description="Helical" evidence="5">
    <location>
        <begin position="200"/>
        <end position="218"/>
    </location>
</feature>
<keyword evidence="4" id="KW-0012">Acyltransferase</keyword>
<dbReference type="OrthoDB" id="10317934at2759"/>
<name>A0A5J9T0B5_9POAL</name>
<keyword evidence="9" id="KW-1185">Reference proteome</keyword>
<dbReference type="SUPFAM" id="SSF53901">
    <property type="entry name" value="Thiolase-like"/>
    <property type="match status" value="2"/>
</dbReference>
<dbReference type="Pfam" id="PF08541">
    <property type="entry name" value="ACP_syn_III_C"/>
    <property type="match status" value="1"/>
</dbReference>
<evidence type="ECO:0000259" key="6">
    <source>
        <dbReference type="Pfam" id="PF08392"/>
    </source>
</evidence>
<gene>
    <name evidence="8" type="ORF">EJB05_47814</name>
</gene>
<feature type="transmembrane region" description="Helical" evidence="5">
    <location>
        <begin position="39"/>
        <end position="58"/>
    </location>
</feature>
<evidence type="ECO:0000256" key="3">
    <source>
        <dbReference type="ARBA" id="ARBA00022679"/>
    </source>
</evidence>
<dbReference type="GO" id="GO:0006633">
    <property type="term" value="P:fatty acid biosynthetic process"/>
    <property type="evidence" value="ECO:0007669"/>
    <property type="project" value="InterPro"/>
</dbReference>
<feature type="non-terminal residue" evidence="8">
    <location>
        <position position="1"/>
    </location>
</feature>
<evidence type="ECO:0000256" key="4">
    <source>
        <dbReference type="ARBA" id="ARBA00023315"/>
    </source>
</evidence>
<dbReference type="EMBL" id="RWGY01000051">
    <property type="protein sequence ID" value="TVU04684.1"/>
    <property type="molecule type" value="Genomic_DNA"/>
</dbReference>
<evidence type="ECO:0000259" key="7">
    <source>
        <dbReference type="Pfam" id="PF08541"/>
    </source>
</evidence>
<evidence type="ECO:0000256" key="1">
    <source>
        <dbReference type="ARBA" id="ARBA00005531"/>
    </source>
</evidence>
<dbReference type="InterPro" id="IPR016039">
    <property type="entry name" value="Thiolase-like"/>
</dbReference>
<dbReference type="GO" id="GO:0016020">
    <property type="term" value="C:membrane"/>
    <property type="evidence" value="ECO:0007669"/>
    <property type="project" value="InterPro"/>
</dbReference>
<accession>A0A5J9T0B5</accession>
<proteinExistence type="inferred from homology"/>
<dbReference type="InterPro" id="IPR013747">
    <property type="entry name" value="ACP_syn_III_C"/>
</dbReference>
<protein>
    <recommendedName>
        <fullName evidence="2">very-long-chain 3-oxoacyl-CoA synthase</fullName>
        <ecNumber evidence="2">2.3.1.199</ecNumber>
    </recommendedName>
</protein>
<feature type="domain" description="FAE" evidence="6">
    <location>
        <begin position="59"/>
        <end position="341"/>
    </location>
</feature>
<dbReference type="CDD" id="cd00831">
    <property type="entry name" value="CHS_like"/>
    <property type="match status" value="1"/>
</dbReference>
<feature type="domain" description="Beta-ketoacyl-[acyl-carrier-protein] synthase III C-terminal" evidence="7">
    <location>
        <begin position="359"/>
        <end position="439"/>
    </location>
</feature>
<dbReference type="EC" id="2.3.1.199" evidence="2"/>
<dbReference type="Gramene" id="TVU04684">
    <property type="protein sequence ID" value="TVU04684"/>
    <property type="gene ID" value="EJB05_47814"/>
</dbReference>
<dbReference type="Proteomes" id="UP000324897">
    <property type="component" value="Unassembled WGS sequence"/>
</dbReference>
<feature type="transmembrane region" description="Helical" evidence="5">
    <location>
        <begin position="13"/>
        <end position="33"/>
    </location>
</feature>
<evidence type="ECO:0000256" key="5">
    <source>
        <dbReference type="SAM" id="Phobius"/>
    </source>
</evidence>
<evidence type="ECO:0000313" key="9">
    <source>
        <dbReference type="Proteomes" id="UP000324897"/>
    </source>
</evidence>
<dbReference type="InterPro" id="IPR012392">
    <property type="entry name" value="3-ktacl-CoA_syn"/>
</dbReference>
<keyword evidence="3" id="KW-0808">Transferase</keyword>
<dbReference type="PANTHER" id="PTHR31561">
    <property type="entry name" value="3-KETOACYL-COA SYNTHASE"/>
    <property type="match status" value="1"/>
</dbReference>
<comment type="caution">
    <text evidence="8">The sequence shown here is derived from an EMBL/GenBank/DDBJ whole genome shotgun (WGS) entry which is preliminary data.</text>
</comment>
<keyword evidence="5" id="KW-0812">Transmembrane</keyword>
<organism evidence="8 9">
    <name type="scientific">Eragrostis curvula</name>
    <name type="common">weeping love grass</name>
    <dbReference type="NCBI Taxonomy" id="38414"/>
    <lineage>
        <taxon>Eukaryota</taxon>
        <taxon>Viridiplantae</taxon>
        <taxon>Streptophyta</taxon>
        <taxon>Embryophyta</taxon>
        <taxon>Tracheophyta</taxon>
        <taxon>Spermatophyta</taxon>
        <taxon>Magnoliopsida</taxon>
        <taxon>Liliopsida</taxon>
        <taxon>Poales</taxon>
        <taxon>Poaceae</taxon>
        <taxon>PACMAD clade</taxon>
        <taxon>Chloridoideae</taxon>
        <taxon>Eragrostideae</taxon>
        <taxon>Eragrostidinae</taxon>
        <taxon>Eragrostis</taxon>
    </lineage>
</organism>
<keyword evidence="5" id="KW-1133">Transmembrane helix</keyword>
<evidence type="ECO:0000256" key="2">
    <source>
        <dbReference type="ARBA" id="ARBA00012307"/>
    </source>
</evidence>
<dbReference type="Pfam" id="PF08392">
    <property type="entry name" value="FAE1_CUT1_RppA"/>
    <property type="match status" value="1"/>
</dbReference>
<keyword evidence="5" id="KW-0472">Membrane</keyword>
<dbReference type="Gene3D" id="3.40.47.10">
    <property type="match status" value="1"/>
</dbReference>
<sequence length="473" mass="51326">MSSPANLKRLIKAAFRLVVAAAFLAASVFIVVGTGPQKVLVRHTLFLAGAAAASLCLLRRRAPAVYLVEYSCFRGAPVHRAPFAAFIEHTLLVHSRESDEDVVSFTARMLERAGLGEETCVPPALRYIPPDQSLRAAGEEAELVIFSAVDALFSKLPQAKASDVNLVVVCCSLCAPVPSWSDMVVHRYAMRRDVRSVNLSGMGCGAGLVAVGLAERLLRAMPRGSRALVITTEILTSNYYAGSDRSMLGANCMFRMSGAAMLLSTSPAAGSARFRLLGRAVRTCGAARDVAYRCVFQEEDDEGRLGTRVDAAFHSVAGDMIKANVQAAFALIRVLPVRELLLRSGPRTLRRPNFRLAFDHFCVHAAALGVVDMLQQGLGLSDDDVEAARMTLHRFGYTSSSSVLYELAYIEAKGRMRKGDRVCMISFGAGFECTSVAWECVEPATHADGSWADCIDRYPVRLYAVYTVFNLAH</sequence>
<dbReference type="InterPro" id="IPR013601">
    <property type="entry name" value="FAE1_typ3_polyketide_synth"/>
</dbReference>